<evidence type="ECO:0000313" key="1">
    <source>
        <dbReference type="EMBL" id="XBH07300.1"/>
    </source>
</evidence>
<accession>A0AAU7CPT2</accession>
<name>A0AAU7CPT2_9BACT</name>
<dbReference type="EMBL" id="CP155447">
    <property type="protein sequence ID" value="XBH07300.1"/>
    <property type="molecule type" value="Genomic_DNA"/>
</dbReference>
<reference evidence="1" key="1">
    <citation type="submission" date="2024-05" db="EMBL/GenBank/DDBJ databases">
        <title>Planctomycetes of the genus Singulisphaera possess chitinolytic capabilities.</title>
        <authorList>
            <person name="Ivanova A."/>
        </authorList>
    </citation>
    <scope>NUCLEOTIDE SEQUENCE</scope>
    <source>
        <strain evidence="1">Ch08T</strain>
    </source>
</reference>
<proteinExistence type="predicted"/>
<dbReference type="RefSeq" id="WP_406700140.1">
    <property type="nucleotide sequence ID" value="NZ_CP155447.1"/>
</dbReference>
<protein>
    <submittedName>
        <fullName evidence="1">Uncharacterized protein</fullName>
    </submittedName>
</protein>
<sequence length="86" mass="9508">MNPTIIVRTPTSFTLQIEVPYNDSMLDFEECTVKEEGLRMAGDLVVEINGTGVSKPRPQSLQYVPFSGEGSNDKCTFQFACPRTCA</sequence>
<organism evidence="1">
    <name type="scientific">Singulisphaera sp. Ch08</name>
    <dbReference type="NCBI Taxonomy" id="3120278"/>
    <lineage>
        <taxon>Bacteria</taxon>
        <taxon>Pseudomonadati</taxon>
        <taxon>Planctomycetota</taxon>
        <taxon>Planctomycetia</taxon>
        <taxon>Isosphaerales</taxon>
        <taxon>Isosphaeraceae</taxon>
        <taxon>Singulisphaera</taxon>
    </lineage>
</organism>
<dbReference type="AlphaFoldDB" id="A0AAU7CPT2"/>
<gene>
    <name evidence="1" type="ORF">V5E97_15025</name>
</gene>